<organism evidence="2 3">
    <name type="scientific">Aliirhizobium smilacinae</name>
    <dbReference type="NCBI Taxonomy" id="1395944"/>
    <lineage>
        <taxon>Bacteria</taxon>
        <taxon>Pseudomonadati</taxon>
        <taxon>Pseudomonadota</taxon>
        <taxon>Alphaproteobacteria</taxon>
        <taxon>Hyphomicrobiales</taxon>
        <taxon>Rhizobiaceae</taxon>
        <taxon>Aliirhizobium</taxon>
    </lineage>
</organism>
<feature type="region of interest" description="Disordered" evidence="1">
    <location>
        <begin position="13"/>
        <end position="46"/>
    </location>
</feature>
<sequence>MRCFKGKVINRKQADGTSLRPSSTSDTARVGKETSRGNSRHAGCDTPRSGRICRRFEFRFQVSLQRLAANMRPSFRHPMSVEQSAVLFQLLLSSQSIFFGENSRATNRLQISAANGNIHSFYILMA</sequence>
<dbReference type="EMBL" id="VDMN01000001">
    <property type="protein sequence ID" value="TNM65283.1"/>
    <property type="molecule type" value="Genomic_DNA"/>
</dbReference>
<proteinExistence type="predicted"/>
<evidence type="ECO:0000313" key="2">
    <source>
        <dbReference type="EMBL" id="TNM65283.1"/>
    </source>
</evidence>
<dbReference type="AlphaFoldDB" id="A0A5C4XPD8"/>
<reference evidence="2 3" key="1">
    <citation type="submission" date="2019-06" db="EMBL/GenBank/DDBJ databases">
        <title>The draft genome of Rhizobium smilacinae PTYR-5.</title>
        <authorList>
            <person name="Liu L."/>
            <person name="Li L."/>
            <person name="Zhang X."/>
        </authorList>
    </citation>
    <scope>NUCLEOTIDE SEQUENCE [LARGE SCALE GENOMIC DNA]</scope>
    <source>
        <strain evidence="2 3">PTYR-5</strain>
    </source>
</reference>
<accession>A0A5C4XPD8</accession>
<protein>
    <submittedName>
        <fullName evidence="2">Uncharacterized protein</fullName>
    </submittedName>
</protein>
<dbReference type="RefSeq" id="WP_139672703.1">
    <property type="nucleotide sequence ID" value="NZ_VDMN01000001.1"/>
</dbReference>
<keyword evidence="3" id="KW-1185">Reference proteome</keyword>
<evidence type="ECO:0000313" key="3">
    <source>
        <dbReference type="Proteomes" id="UP000311605"/>
    </source>
</evidence>
<gene>
    <name evidence="2" type="ORF">FHP24_03105</name>
</gene>
<name>A0A5C4XPD8_9HYPH</name>
<feature type="compositionally biased region" description="Polar residues" evidence="1">
    <location>
        <begin position="15"/>
        <end position="27"/>
    </location>
</feature>
<dbReference type="Proteomes" id="UP000311605">
    <property type="component" value="Unassembled WGS sequence"/>
</dbReference>
<comment type="caution">
    <text evidence="2">The sequence shown here is derived from an EMBL/GenBank/DDBJ whole genome shotgun (WGS) entry which is preliminary data.</text>
</comment>
<evidence type="ECO:0000256" key="1">
    <source>
        <dbReference type="SAM" id="MobiDB-lite"/>
    </source>
</evidence>